<dbReference type="Proteomes" id="UP000069443">
    <property type="component" value="Unassembled WGS sequence"/>
</dbReference>
<dbReference type="Gene3D" id="3.40.960.10">
    <property type="entry name" value="VSR Endonuclease"/>
    <property type="match status" value="1"/>
</dbReference>
<organism evidence="2 3">
    <name type="scientific">Mycolicibacterium canariasense</name>
    <name type="common">Mycobacterium canariasense</name>
    <dbReference type="NCBI Taxonomy" id="228230"/>
    <lineage>
        <taxon>Bacteria</taxon>
        <taxon>Bacillati</taxon>
        <taxon>Actinomycetota</taxon>
        <taxon>Actinomycetes</taxon>
        <taxon>Mycobacteriales</taxon>
        <taxon>Mycobacteriaceae</taxon>
        <taxon>Mycolicibacterium</taxon>
    </lineage>
</organism>
<evidence type="ECO:0000313" key="3">
    <source>
        <dbReference type="Proteomes" id="UP000069443"/>
    </source>
</evidence>
<evidence type="ECO:0000259" key="1">
    <source>
        <dbReference type="Pfam" id="PF04480"/>
    </source>
</evidence>
<proteinExistence type="predicted"/>
<feature type="domain" description="DUF559" evidence="1">
    <location>
        <begin position="225"/>
        <end position="262"/>
    </location>
</feature>
<dbReference type="AlphaFoldDB" id="A0A117IBY9"/>
<dbReference type="OrthoDB" id="3173471at2"/>
<dbReference type="SUPFAM" id="SSF52980">
    <property type="entry name" value="Restriction endonuclease-like"/>
    <property type="match status" value="1"/>
</dbReference>
<name>A0A117IBY9_MYCCR</name>
<keyword evidence="3" id="KW-1185">Reference proteome</keyword>
<dbReference type="Pfam" id="PF04480">
    <property type="entry name" value="DUF559"/>
    <property type="match status" value="1"/>
</dbReference>
<dbReference type="EMBL" id="BCSY01000087">
    <property type="protein sequence ID" value="GAS98700.1"/>
    <property type="molecule type" value="Genomic_DNA"/>
</dbReference>
<sequence length="299" mass="33200">MESIDWPFRAAEALDAGALTFRELRRFYEAVYPGVWVPRGVDLSAQQRARAAWLWSGRDGVIAGLSAAALLGAKWIDAADPAQLLHGNRRPPPSITVHTERLHTDELTGGPMVMTTPARTAFDLARWARDVGEAVQRVDALMAATNVKVVDIDEVAQRYARARGCVQLRKVLPLVDGGAESPYESLTRLALVQAGFPVPDTQIEIRDEYGYVVARLDMGWPDYLVAVEYDGTQHWTDAEQRSWDIDRAAMLEDLGWTVIRVSAGLLRDRRFLPRVAAALRARGCPVNVRTHPARPARRG</sequence>
<dbReference type="STRING" id="228230.RMCC_5665"/>
<comment type="caution">
    <text evidence="2">The sequence shown here is derived from an EMBL/GenBank/DDBJ whole genome shotgun (WGS) entry which is preliminary data.</text>
</comment>
<accession>A0A117IBY9</accession>
<reference evidence="3" key="2">
    <citation type="submission" date="2016-02" db="EMBL/GenBank/DDBJ databases">
        <title>Draft genome sequence of five rapidly growing Mycobacterium species.</title>
        <authorList>
            <person name="Katahira K."/>
            <person name="Gotou Y."/>
            <person name="Iida K."/>
            <person name="Ogura Y."/>
            <person name="Hayashi T."/>
        </authorList>
    </citation>
    <scope>NUCLEOTIDE SEQUENCE [LARGE SCALE GENOMIC DNA]</scope>
    <source>
        <strain evidence="3">JCM15298</strain>
    </source>
</reference>
<dbReference type="RefSeq" id="WP_062659491.1">
    <property type="nucleotide sequence ID" value="NZ_BCSY01000087.1"/>
</dbReference>
<dbReference type="InterPro" id="IPR011335">
    <property type="entry name" value="Restrct_endonuc-II-like"/>
</dbReference>
<reference evidence="3" key="1">
    <citation type="journal article" date="2016" name="Genome Announc.">
        <title>Draft Genome Sequences of Five Rapidly Growing Mycobacterium Species, M. thermoresistibile, M. fortuitum subsp. acetamidolyticum, M. canariasense, M. brisbanense, and M. novocastrense.</title>
        <authorList>
            <person name="Katahira K."/>
            <person name="Ogura Y."/>
            <person name="Gotoh Y."/>
            <person name="Hayashi T."/>
        </authorList>
    </citation>
    <scope>NUCLEOTIDE SEQUENCE [LARGE SCALE GENOMIC DNA]</scope>
    <source>
        <strain evidence="3">JCM15298</strain>
    </source>
</reference>
<evidence type="ECO:0000313" key="2">
    <source>
        <dbReference type="EMBL" id="GAS98700.1"/>
    </source>
</evidence>
<protein>
    <recommendedName>
        <fullName evidence="1">DUF559 domain-containing protein</fullName>
    </recommendedName>
</protein>
<gene>
    <name evidence="2" type="ORF">RMCC_5665</name>
</gene>
<dbReference type="InterPro" id="IPR007569">
    <property type="entry name" value="DUF559"/>
</dbReference>